<gene>
    <name evidence="1" type="ORF">C5Y83_08000</name>
</gene>
<proteinExistence type="predicted"/>
<comment type="caution">
    <text evidence="1">The sequence shown here is derived from an EMBL/GenBank/DDBJ whole genome shotgun (WGS) entry which is preliminary data.</text>
</comment>
<accession>A0A2S8FUY9</accession>
<organism evidence="1 2">
    <name type="scientific">Blastopirellula marina</name>
    <dbReference type="NCBI Taxonomy" id="124"/>
    <lineage>
        <taxon>Bacteria</taxon>
        <taxon>Pseudomonadati</taxon>
        <taxon>Planctomycetota</taxon>
        <taxon>Planctomycetia</taxon>
        <taxon>Pirellulales</taxon>
        <taxon>Pirellulaceae</taxon>
        <taxon>Blastopirellula</taxon>
    </lineage>
</organism>
<name>A0A2S8FUY9_9BACT</name>
<evidence type="ECO:0000313" key="1">
    <source>
        <dbReference type="EMBL" id="PQO35870.1"/>
    </source>
</evidence>
<dbReference type="AlphaFoldDB" id="A0A2S8FUY9"/>
<evidence type="ECO:0000313" key="2">
    <source>
        <dbReference type="Proteomes" id="UP000238322"/>
    </source>
</evidence>
<dbReference type="EMBL" id="PUHY01000006">
    <property type="protein sequence ID" value="PQO35870.1"/>
    <property type="molecule type" value="Genomic_DNA"/>
</dbReference>
<dbReference type="Proteomes" id="UP000238322">
    <property type="component" value="Unassembled WGS sequence"/>
</dbReference>
<reference evidence="1 2" key="1">
    <citation type="submission" date="2018-02" db="EMBL/GenBank/DDBJ databases">
        <title>Comparative genomes isolates from brazilian mangrove.</title>
        <authorList>
            <person name="Araujo J.E."/>
            <person name="Taketani R.G."/>
            <person name="Silva M.C.P."/>
            <person name="Loureco M.V."/>
            <person name="Andreote F.D."/>
        </authorList>
    </citation>
    <scope>NUCLEOTIDE SEQUENCE [LARGE SCALE GENOMIC DNA]</scope>
    <source>
        <strain evidence="1 2">Hex-1 MGV</strain>
    </source>
</reference>
<sequence length="362" mass="38870">MQMSTKKPCECCGAACEIFTFSGGDLGKFDYVSGTWTGSGAGIYETTRSGIALARANTDGAGTEMIFVELNDFKRYDLVFDYIDSSNYQVVKWRSGGTAAPPTFARVEAGVETDLFTAAAPSAFATFYTFVRNSSPTWAMTTNGPASAFYDELPQYGGTRFGVRSTPYGSLTEPLRALQCNNTVDAAVADTSLPFGYDTYNVRSDIAKPGCLVNPESIRCDKCIAWAPRSGEGQWAVTIAGVTGSCASIINGTHMINCNACNSGIYYNGVNCTPSNRDVWVVVRLNSYSPHPIGVDIIGVDPSLGAHRSTFPILDDFEVLNCYTDWPKTLGDIYTPPGASYEVWNPSAADFSAATATLDLVL</sequence>
<protein>
    <submittedName>
        <fullName evidence="1">Uncharacterized protein</fullName>
    </submittedName>
</protein>